<organism evidence="1 2">
    <name type="scientific">Sphingomonas arantia</name>
    <dbReference type="NCBI Taxonomy" id="1460676"/>
    <lineage>
        <taxon>Bacteria</taxon>
        <taxon>Pseudomonadati</taxon>
        <taxon>Pseudomonadota</taxon>
        <taxon>Alphaproteobacteria</taxon>
        <taxon>Sphingomonadales</taxon>
        <taxon>Sphingomonadaceae</taxon>
        <taxon>Sphingomonas</taxon>
    </lineage>
</organism>
<dbReference type="Proteomes" id="UP001597400">
    <property type="component" value="Unassembled WGS sequence"/>
</dbReference>
<dbReference type="RefSeq" id="WP_380928631.1">
    <property type="nucleotide sequence ID" value="NZ_JBHUGS010000002.1"/>
</dbReference>
<evidence type="ECO:0000313" key="1">
    <source>
        <dbReference type="EMBL" id="MFD1950512.1"/>
    </source>
</evidence>
<keyword evidence="2" id="KW-1185">Reference proteome</keyword>
<sequence>MSAWLSLVLQTAVPFDLAAVAKPVDLSAIQRCGAAASGEIVVCGGRGERYRLPLPNERVAGARTRGDALTGTAALTPPAPCGIFAGERRCGKREAADYGYGGGRDPVTALTRVITSLTDPDAN</sequence>
<gene>
    <name evidence="1" type="ORF">ACFSGX_07000</name>
</gene>
<accession>A0ABW4TY97</accession>
<reference evidence="2" key="1">
    <citation type="journal article" date="2019" name="Int. J. Syst. Evol. Microbiol.">
        <title>The Global Catalogue of Microorganisms (GCM) 10K type strain sequencing project: providing services to taxonomists for standard genome sequencing and annotation.</title>
        <authorList>
            <consortium name="The Broad Institute Genomics Platform"/>
            <consortium name="The Broad Institute Genome Sequencing Center for Infectious Disease"/>
            <person name="Wu L."/>
            <person name="Ma J."/>
        </authorList>
    </citation>
    <scope>NUCLEOTIDE SEQUENCE [LARGE SCALE GENOMIC DNA]</scope>
    <source>
        <strain evidence="2">CGMCC 1.12702</strain>
    </source>
</reference>
<evidence type="ECO:0000313" key="2">
    <source>
        <dbReference type="Proteomes" id="UP001597400"/>
    </source>
</evidence>
<name>A0ABW4TY97_9SPHN</name>
<protein>
    <submittedName>
        <fullName evidence="1">Uncharacterized protein</fullName>
    </submittedName>
</protein>
<comment type="caution">
    <text evidence="1">The sequence shown here is derived from an EMBL/GenBank/DDBJ whole genome shotgun (WGS) entry which is preliminary data.</text>
</comment>
<dbReference type="EMBL" id="JBHUGS010000002">
    <property type="protein sequence ID" value="MFD1950512.1"/>
    <property type="molecule type" value="Genomic_DNA"/>
</dbReference>
<proteinExistence type="predicted"/>